<dbReference type="GO" id="GO:0016020">
    <property type="term" value="C:membrane"/>
    <property type="evidence" value="ECO:0007669"/>
    <property type="project" value="UniProtKB-SubCell"/>
</dbReference>
<dbReference type="Gene3D" id="3.30.200.20">
    <property type="entry name" value="Phosphorylase Kinase, domain 1"/>
    <property type="match status" value="1"/>
</dbReference>
<dbReference type="InterPro" id="IPR017441">
    <property type="entry name" value="Protein_kinase_ATP_BS"/>
</dbReference>
<evidence type="ECO:0000313" key="17">
    <source>
        <dbReference type="Proteomes" id="UP000734854"/>
    </source>
</evidence>
<keyword evidence="6 12" id="KW-0547">Nucleotide-binding</keyword>
<comment type="caution">
    <text evidence="16">The sequence shown here is derived from an EMBL/GenBank/DDBJ whole genome shotgun (WGS) entry which is preliminary data.</text>
</comment>
<dbReference type="InterPro" id="IPR025287">
    <property type="entry name" value="WAK_GUB"/>
</dbReference>
<evidence type="ECO:0000313" key="16">
    <source>
        <dbReference type="EMBL" id="KAG6482075.1"/>
    </source>
</evidence>
<feature type="compositionally biased region" description="Polar residues" evidence="13">
    <location>
        <begin position="71"/>
        <end position="82"/>
    </location>
</feature>
<dbReference type="FunFam" id="3.30.200.20:FF:000178">
    <property type="entry name" value="serine/threonine-protein kinase PBS1-like"/>
    <property type="match status" value="1"/>
</dbReference>
<keyword evidence="11" id="KW-0325">Glycoprotein</keyword>
<feature type="region of interest" description="Disordered" evidence="13">
    <location>
        <begin position="29"/>
        <end position="136"/>
    </location>
</feature>
<sequence>MAGRNCCDEGFPSNPKRRRWSRCRMRCRFAGDGGSSSSNWKKRSLAVFPSNPMGGGGGDEAVDEEEDGDAPSNSVRSPSIGDSQLEESIGRFKENTAKADEEKNRQRGSHATFCSPHQHTQHLHLPPPSPTTDAHSFHHRQLAHSFISSATAIVHHNQGKREREFSGKRIFFSPSLPVMIMEEEKNPYLYSSLFSLLFVFSNFGEAAGSHCPSFSCGRLHNLSHPFRRKGDPSRCGRPAYELNCAGDEAVIHIGAADYYVTQVDREHYYDEMIGLSLVDPNFSVNGTCHLPSQTLLQLDTHGEFIFEDQTACFMNCTKEIHASSYVPVPCLSSHSDSSFTYVVVGRWAYELRHLQSSCKPLACVPVLVDSSLSYPSLMKNISAAEVHSILQKGFRCYTIRPPSLSVVIRRFSHHHYSVRSVVSYLIRGEIRFFDCAKSYFGYSSRSFKLITVAEISTQIVLILIALMLLGRYLLAPMIVLIFLAYKLWLAKGEIDIVERFLRNHQVLVPKRYAYSEIVAITRHFRDKLGQGGFGSVFKGELPGGVLVAVKLLGDSKLNGDDFINEVSTIGKIHHVHVVRLVGFCAEDSKRALVYEYMVNGSLDKYIFANRTSNMFTSNKLIEIATGIARGIDYLHRGCEMQILHFDIKPHNILLDRNFNPKIADFGLAKLYPRNKALVSVSVARGTIGYIAPELISRSFGVISYKADVYSFGMLLLEMAGKRRNVNPHMENSSQVYYPSWIYDKLSQLDEARLDNTFEIESLEKKLALIGLWCIQTTSYDRPTMSRVLEMLETDVETLPLPPKPFHSSTDTIPIGEPCSNSTTIELESISE</sequence>
<feature type="domain" description="Protein kinase" evidence="15">
    <location>
        <begin position="522"/>
        <end position="798"/>
    </location>
</feature>
<dbReference type="GO" id="GO:0004674">
    <property type="term" value="F:protein serine/threonine kinase activity"/>
    <property type="evidence" value="ECO:0007669"/>
    <property type="project" value="UniProtKB-KW"/>
</dbReference>
<dbReference type="PROSITE" id="PS00107">
    <property type="entry name" value="PROTEIN_KINASE_ATP"/>
    <property type="match status" value="1"/>
</dbReference>
<keyword evidence="10 14" id="KW-0472">Membrane</keyword>
<organism evidence="16 17">
    <name type="scientific">Zingiber officinale</name>
    <name type="common">Ginger</name>
    <name type="synonym">Amomum zingiber</name>
    <dbReference type="NCBI Taxonomy" id="94328"/>
    <lineage>
        <taxon>Eukaryota</taxon>
        <taxon>Viridiplantae</taxon>
        <taxon>Streptophyta</taxon>
        <taxon>Embryophyta</taxon>
        <taxon>Tracheophyta</taxon>
        <taxon>Spermatophyta</taxon>
        <taxon>Magnoliopsida</taxon>
        <taxon>Liliopsida</taxon>
        <taxon>Zingiberales</taxon>
        <taxon>Zingiberaceae</taxon>
        <taxon>Zingiber</taxon>
    </lineage>
</organism>
<evidence type="ECO:0000256" key="14">
    <source>
        <dbReference type="SAM" id="Phobius"/>
    </source>
</evidence>
<keyword evidence="17" id="KW-1185">Reference proteome</keyword>
<evidence type="ECO:0000256" key="4">
    <source>
        <dbReference type="ARBA" id="ARBA00022692"/>
    </source>
</evidence>
<dbReference type="PANTHER" id="PTHR27009">
    <property type="entry name" value="RUST RESISTANCE KINASE LR10-RELATED"/>
    <property type="match status" value="1"/>
</dbReference>
<dbReference type="GO" id="GO:0030247">
    <property type="term" value="F:polysaccharide binding"/>
    <property type="evidence" value="ECO:0007669"/>
    <property type="project" value="InterPro"/>
</dbReference>
<evidence type="ECO:0000256" key="11">
    <source>
        <dbReference type="ARBA" id="ARBA00023180"/>
    </source>
</evidence>
<evidence type="ECO:0000256" key="9">
    <source>
        <dbReference type="ARBA" id="ARBA00022989"/>
    </source>
</evidence>
<evidence type="ECO:0000256" key="5">
    <source>
        <dbReference type="ARBA" id="ARBA00022729"/>
    </source>
</evidence>
<keyword evidence="3" id="KW-0808">Transferase</keyword>
<evidence type="ECO:0000256" key="6">
    <source>
        <dbReference type="ARBA" id="ARBA00022741"/>
    </source>
</evidence>
<dbReference type="PROSITE" id="PS00108">
    <property type="entry name" value="PROTEIN_KINASE_ST"/>
    <property type="match status" value="1"/>
</dbReference>
<dbReference type="PROSITE" id="PS50011">
    <property type="entry name" value="PROTEIN_KINASE_DOM"/>
    <property type="match status" value="1"/>
</dbReference>
<reference evidence="16 17" key="1">
    <citation type="submission" date="2020-08" db="EMBL/GenBank/DDBJ databases">
        <title>Plant Genome Project.</title>
        <authorList>
            <person name="Zhang R.-G."/>
        </authorList>
    </citation>
    <scope>NUCLEOTIDE SEQUENCE [LARGE SCALE GENOMIC DNA]</scope>
    <source>
        <tissue evidence="16">Rhizome</tissue>
    </source>
</reference>
<dbReference type="AlphaFoldDB" id="A0A8J5FCL5"/>
<dbReference type="Proteomes" id="UP000734854">
    <property type="component" value="Unassembled WGS sequence"/>
</dbReference>
<dbReference type="FunFam" id="1.10.510.10:FF:000590">
    <property type="entry name" value="PR5-like receptor kinase"/>
    <property type="match status" value="1"/>
</dbReference>
<name>A0A8J5FCL5_ZINOF</name>
<evidence type="ECO:0000256" key="13">
    <source>
        <dbReference type="SAM" id="MobiDB-lite"/>
    </source>
</evidence>
<dbReference type="SMART" id="SM00220">
    <property type="entry name" value="S_TKc"/>
    <property type="match status" value="1"/>
</dbReference>
<dbReference type="Pfam" id="PF13947">
    <property type="entry name" value="GUB_WAK_bind"/>
    <property type="match status" value="1"/>
</dbReference>
<feature type="compositionally biased region" description="Basic and acidic residues" evidence="13">
    <location>
        <begin position="88"/>
        <end position="105"/>
    </location>
</feature>
<feature type="transmembrane region" description="Helical" evidence="14">
    <location>
        <begin position="459"/>
        <end position="485"/>
    </location>
</feature>
<evidence type="ECO:0000256" key="2">
    <source>
        <dbReference type="ARBA" id="ARBA00022527"/>
    </source>
</evidence>
<dbReference type="InterPro" id="IPR008271">
    <property type="entry name" value="Ser/Thr_kinase_AS"/>
</dbReference>
<gene>
    <name evidence="16" type="ORF">ZIOFF_058702</name>
</gene>
<dbReference type="InterPro" id="IPR000719">
    <property type="entry name" value="Prot_kinase_dom"/>
</dbReference>
<evidence type="ECO:0000256" key="12">
    <source>
        <dbReference type="PROSITE-ProRule" id="PRU10141"/>
    </source>
</evidence>
<keyword evidence="9 14" id="KW-1133">Transmembrane helix</keyword>
<dbReference type="InterPro" id="IPR011009">
    <property type="entry name" value="Kinase-like_dom_sf"/>
</dbReference>
<keyword evidence="2" id="KW-0723">Serine/threonine-protein kinase</keyword>
<evidence type="ECO:0000259" key="15">
    <source>
        <dbReference type="PROSITE" id="PS50011"/>
    </source>
</evidence>
<feature type="binding site" evidence="12">
    <location>
        <position position="550"/>
    </location>
    <ligand>
        <name>ATP</name>
        <dbReference type="ChEBI" id="CHEBI:30616"/>
    </ligand>
</feature>
<evidence type="ECO:0000256" key="8">
    <source>
        <dbReference type="ARBA" id="ARBA00022840"/>
    </source>
</evidence>
<comment type="subcellular location">
    <subcellularLocation>
        <location evidence="1">Membrane</location>
        <topology evidence="1">Single-pass type I membrane protein</topology>
    </subcellularLocation>
</comment>
<keyword evidence="8 12" id="KW-0067">ATP-binding</keyword>
<keyword evidence="5" id="KW-0732">Signal</keyword>
<evidence type="ECO:0000256" key="1">
    <source>
        <dbReference type="ARBA" id="ARBA00004479"/>
    </source>
</evidence>
<dbReference type="Gene3D" id="1.10.510.10">
    <property type="entry name" value="Transferase(Phosphotransferase) domain 1"/>
    <property type="match status" value="1"/>
</dbReference>
<keyword evidence="7" id="KW-0418">Kinase</keyword>
<evidence type="ECO:0000256" key="7">
    <source>
        <dbReference type="ARBA" id="ARBA00022777"/>
    </source>
</evidence>
<feature type="compositionally biased region" description="Acidic residues" evidence="13">
    <location>
        <begin position="60"/>
        <end position="69"/>
    </location>
</feature>
<dbReference type="InterPro" id="IPR045874">
    <property type="entry name" value="LRK10/LRL21-25-like"/>
</dbReference>
<dbReference type="SUPFAM" id="SSF56112">
    <property type="entry name" value="Protein kinase-like (PK-like)"/>
    <property type="match status" value="1"/>
</dbReference>
<proteinExistence type="predicted"/>
<evidence type="ECO:0000256" key="3">
    <source>
        <dbReference type="ARBA" id="ARBA00022679"/>
    </source>
</evidence>
<evidence type="ECO:0000256" key="10">
    <source>
        <dbReference type="ARBA" id="ARBA00023136"/>
    </source>
</evidence>
<accession>A0A8J5FCL5</accession>
<dbReference type="Pfam" id="PF00069">
    <property type="entry name" value="Pkinase"/>
    <property type="match status" value="1"/>
</dbReference>
<protein>
    <recommendedName>
        <fullName evidence="15">Protein kinase domain-containing protein</fullName>
    </recommendedName>
</protein>
<keyword evidence="4 14" id="KW-0812">Transmembrane</keyword>
<dbReference type="GO" id="GO:0005524">
    <property type="term" value="F:ATP binding"/>
    <property type="evidence" value="ECO:0007669"/>
    <property type="project" value="UniProtKB-UniRule"/>
</dbReference>
<dbReference type="EMBL" id="JACMSC010000016">
    <property type="protein sequence ID" value="KAG6482075.1"/>
    <property type="molecule type" value="Genomic_DNA"/>
</dbReference>